<name>A0A4U8Q3K3_9FIRM</name>
<evidence type="ECO:0000256" key="4">
    <source>
        <dbReference type="ARBA" id="ARBA00022692"/>
    </source>
</evidence>
<feature type="transmembrane region" description="Helical" evidence="7">
    <location>
        <begin position="12"/>
        <end position="29"/>
    </location>
</feature>
<evidence type="ECO:0000256" key="5">
    <source>
        <dbReference type="ARBA" id="ARBA00022989"/>
    </source>
</evidence>
<sequence>MKNQNQTNYFLNYLKGLACMGIVLIHCRFPSVPGAVISAFARTGIPFFFMLSGYYTFFADKETTLVVTGRRIKKTLQLLVAAMICYIGWRFLPKLLSGGIAEAMEWLSLAIFQSQNIFDFLLFNVTDSINGVLWYIPAALYVYLLFGILVKIFGKRYFVLYLTASILLIVNLVLCELGTVLGFDIHLKWYRNFLLTGYPFFMLGHYLHNKEKDIQLIKNKNIPLLISVLGTVMIIMESRFVGNALLYTGNVVFITGLYLYAIQNGNSKKGTLIEQIGSNLYLYIYISQVAVIEVVGKFWERIPFFAGDLGLYVKPVLVLGLVILFSAFLHFAQLKNPYKKMKG</sequence>
<evidence type="ECO:0000256" key="6">
    <source>
        <dbReference type="ARBA" id="ARBA00023136"/>
    </source>
</evidence>
<dbReference type="Proteomes" id="UP000306509">
    <property type="component" value="Unassembled WGS sequence"/>
</dbReference>
<keyword evidence="9" id="KW-0012">Acyltransferase</keyword>
<dbReference type="InterPro" id="IPR002656">
    <property type="entry name" value="Acyl_transf_3_dom"/>
</dbReference>
<dbReference type="PANTHER" id="PTHR40074">
    <property type="entry name" value="O-ACETYLTRANSFERASE WECH"/>
    <property type="match status" value="1"/>
</dbReference>
<evidence type="ECO:0000256" key="1">
    <source>
        <dbReference type="ARBA" id="ARBA00004651"/>
    </source>
</evidence>
<reference evidence="9 10" key="1">
    <citation type="journal article" date="2019" name="Anaerobe">
        <title>Detection of Robinsoniella peoriensis in multiple bone samples of a trauma patient.</title>
        <authorList>
            <person name="Schrottner P."/>
            <person name="Hartwich K."/>
            <person name="Bunk B."/>
            <person name="Schober I."/>
            <person name="Helbig S."/>
            <person name="Rudolph W.W."/>
            <person name="Gunzer F."/>
        </authorList>
    </citation>
    <scope>NUCLEOTIDE SEQUENCE [LARGE SCALE GENOMIC DNA]</scope>
    <source>
        <strain evidence="9 10">DSM 106044</strain>
    </source>
</reference>
<evidence type="ECO:0000256" key="3">
    <source>
        <dbReference type="ARBA" id="ARBA00022475"/>
    </source>
</evidence>
<comment type="caution">
    <text evidence="9">The sequence shown here is derived from an EMBL/GenBank/DDBJ whole genome shotgun (WGS) entry which is preliminary data.</text>
</comment>
<evidence type="ECO:0000313" key="9">
    <source>
        <dbReference type="EMBL" id="TLC99349.1"/>
    </source>
</evidence>
<gene>
    <name evidence="9" type="ORF">DSM106044_03800</name>
</gene>
<dbReference type="RefSeq" id="WP_070041081.1">
    <property type="nucleotide sequence ID" value="NZ_CABMJZ010000048.1"/>
</dbReference>
<feature type="transmembrane region" description="Helical" evidence="7">
    <location>
        <begin position="244"/>
        <end position="260"/>
    </location>
</feature>
<dbReference type="AlphaFoldDB" id="A0A4U8Q3K3"/>
<dbReference type="STRING" id="180332.GCA_000797495_01026"/>
<feature type="domain" description="Acyltransferase 3" evidence="8">
    <location>
        <begin position="8"/>
        <end position="326"/>
    </location>
</feature>
<accession>A0A4U8Q3K3</accession>
<evidence type="ECO:0000256" key="2">
    <source>
        <dbReference type="ARBA" id="ARBA00007400"/>
    </source>
</evidence>
<dbReference type="GO" id="GO:0005886">
    <property type="term" value="C:plasma membrane"/>
    <property type="evidence" value="ECO:0007669"/>
    <property type="project" value="UniProtKB-SubCell"/>
</dbReference>
<feature type="transmembrane region" description="Helical" evidence="7">
    <location>
        <begin position="189"/>
        <end position="209"/>
    </location>
</feature>
<feature type="transmembrane region" description="Helical" evidence="7">
    <location>
        <begin position="132"/>
        <end position="150"/>
    </location>
</feature>
<keyword evidence="10" id="KW-1185">Reference proteome</keyword>
<protein>
    <submittedName>
        <fullName evidence="9">Acyltransferase family protein</fullName>
    </submittedName>
</protein>
<dbReference type="GO" id="GO:0009246">
    <property type="term" value="P:enterobacterial common antigen biosynthetic process"/>
    <property type="evidence" value="ECO:0007669"/>
    <property type="project" value="TreeGrafter"/>
</dbReference>
<keyword evidence="6 7" id="KW-0472">Membrane</keyword>
<dbReference type="EMBL" id="QGQD01000070">
    <property type="protein sequence ID" value="TLC99349.1"/>
    <property type="molecule type" value="Genomic_DNA"/>
</dbReference>
<dbReference type="Pfam" id="PF01757">
    <property type="entry name" value="Acyl_transf_3"/>
    <property type="match status" value="1"/>
</dbReference>
<dbReference type="OrthoDB" id="9810469at2"/>
<evidence type="ECO:0000313" key="10">
    <source>
        <dbReference type="Proteomes" id="UP000306509"/>
    </source>
</evidence>
<organism evidence="9 10">
    <name type="scientific">Robinsoniella peoriensis</name>
    <dbReference type="NCBI Taxonomy" id="180332"/>
    <lineage>
        <taxon>Bacteria</taxon>
        <taxon>Bacillati</taxon>
        <taxon>Bacillota</taxon>
        <taxon>Clostridia</taxon>
        <taxon>Lachnospirales</taxon>
        <taxon>Lachnospiraceae</taxon>
        <taxon>Robinsoniella</taxon>
    </lineage>
</organism>
<keyword evidence="4 7" id="KW-0812">Transmembrane</keyword>
<keyword evidence="5 7" id="KW-1133">Transmembrane helix</keyword>
<dbReference type="PANTHER" id="PTHR40074:SF2">
    <property type="entry name" value="O-ACETYLTRANSFERASE WECH"/>
    <property type="match status" value="1"/>
</dbReference>
<feature type="transmembrane region" description="Helical" evidence="7">
    <location>
        <begin position="157"/>
        <end position="183"/>
    </location>
</feature>
<comment type="subcellular location">
    <subcellularLocation>
        <location evidence="1">Cell membrane</location>
        <topology evidence="1">Multi-pass membrane protein</topology>
    </subcellularLocation>
</comment>
<evidence type="ECO:0000256" key="7">
    <source>
        <dbReference type="SAM" id="Phobius"/>
    </source>
</evidence>
<proteinExistence type="inferred from homology"/>
<evidence type="ECO:0000259" key="8">
    <source>
        <dbReference type="Pfam" id="PF01757"/>
    </source>
</evidence>
<feature type="transmembrane region" description="Helical" evidence="7">
    <location>
        <begin position="35"/>
        <end position="55"/>
    </location>
</feature>
<keyword evidence="3" id="KW-1003">Cell membrane</keyword>
<keyword evidence="9" id="KW-0808">Transferase</keyword>
<dbReference type="GO" id="GO:0016413">
    <property type="term" value="F:O-acetyltransferase activity"/>
    <property type="evidence" value="ECO:0007669"/>
    <property type="project" value="TreeGrafter"/>
</dbReference>
<comment type="similarity">
    <text evidence="2">Belongs to the acyltransferase 3 family.</text>
</comment>
<feature type="transmembrane region" description="Helical" evidence="7">
    <location>
        <begin position="76"/>
        <end position="92"/>
    </location>
</feature>
<feature type="transmembrane region" description="Helical" evidence="7">
    <location>
        <begin position="311"/>
        <end position="332"/>
    </location>
</feature>